<evidence type="ECO:0000313" key="8">
    <source>
        <dbReference type="Proteomes" id="UP000694864"/>
    </source>
</evidence>
<dbReference type="Pfam" id="PF00439">
    <property type="entry name" value="Bromodomain"/>
    <property type="match status" value="1"/>
</dbReference>
<keyword evidence="3" id="KW-0804">Transcription</keyword>
<evidence type="ECO:0000256" key="1">
    <source>
        <dbReference type="ARBA" id="ARBA00023015"/>
    </source>
</evidence>
<dbReference type="PROSITE" id="PS51525">
    <property type="entry name" value="NET"/>
    <property type="match status" value="1"/>
</dbReference>
<feature type="domain" description="Bromo" evidence="6">
    <location>
        <begin position="186"/>
        <end position="258"/>
    </location>
</feature>
<proteinExistence type="predicted"/>
<keyword evidence="1" id="KW-0805">Transcription regulation</keyword>
<evidence type="ECO:0000256" key="2">
    <source>
        <dbReference type="ARBA" id="ARBA00023117"/>
    </source>
</evidence>
<evidence type="ECO:0000259" key="7">
    <source>
        <dbReference type="PROSITE" id="PS51525"/>
    </source>
</evidence>
<dbReference type="Gene3D" id="1.20.920.10">
    <property type="entry name" value="Bromodomain-like"/>
    <property type="match status" value="1"/>
</dbReference>
<feature type="region of interest" description="Disordered" evidence="5">
    <location>
        <begin position="33"/>
        <end position="65"/>
    </location>
</feature>
<dbReference type="PRINTS" id="PR00503">
    <property type="entry name" value="BROMODOMAIN"/>
</dbReference>
<dbReference type="CDD" id="cd05506">
    <property type="entry name" value="Bromo_plant1"/>
    <property type="match status" value="1"/>
</dbReference>
<feature type="compositionally biased region" description="Pro residues" evidence="5">
    <location>
        <begin position="355"/>
        <end position="371"/>
    </location>
</feature>
<feature type="compositionally biased region" description="Basic and acidic residues" evidence="5">
    <location>
        <begin position="501"/>
        <end position="511"/>
    </location>
</feature>
<evidence type="ECO:0000256" key="3">
    <source>
        <dbReference type="ARBA" id="ARBA00023163"/>
    </source>
</evidence>
<dbReference type="SUPFAM" id="SSF47370">
    <property type="entry name" value="Bromodomain"/>
    <property type="match status" value="1"/>
</dbReference>
<feature type="domain" description="NET" evidence="7">
    <location>
        <begin position="397"/>
        <end position="478"/>
    </location>
</feature>
<keyword evidence="8" id="KW-1185">Reference proteome</keyword>
<evidence type="ECO:0000259" key="6">
    <source>
        <dbReference type="PROSITE" id="PS50014"/>
    </source>
</evidence>
<feature type="compositionally biased region" description="Basic and acidic residues" evidence="5">
    <location>
        <begin position="293"/>
        <end position="307"/>
    </location>
</feature>
<reference evidence="8" key="1">
    <citation type="journal article" date="2014" name="Nat. Commun.">
        <title>The emerging biofuel crop Camelina sativa retains a highly undifferentiated hexaploid genome structure.</title>
        <authorList>
            <person name="Kagale S."/>
            <person name="Koh C."/>
            <person name="Nixon J."/>
            <person name="Bollina V."/>
            <person name="Clarke W.E."/>
            <person name="Tuteja R."/>
            <person name="Spillane C."/>
            <person name="Robinson S.J."/>
            <person name="Links M.G."/>
            <person name="Clarke C."/>
            <person name="Higgins E.E."/>
            <person name="Huebert T."/>
            <person name="Sharpe A.G."/>
            <person name="Parkin I.A."/>
        </authorList>
    </citation>
    <scope>NUCLEOTIDE SEQUENCE [LARGE SCALE GENOMIC DNA]</scope>
    <source>
        <strain evidence="8">cv. DH55</strain>
    </source>
</reference>
<accession>A0ABM1QNC3</accession>
<dbReference type="PANTHER" id="PTHR45926">
    <property type="entry name" value="OSJNBA0053K19.4 PROTEIN"/>
    <property type="match status" value="1"/>
</dbReference>
<organism evidence="8 9">
    <name type="scientific">Camelina sativa</name>
    <name type="common">False flax</name>
    <name type="synonym">Myagrum sativum</name>
    <dbReference type="NCBI Taxonomy" id="90675"/>
    <lineage>
        <taxon>Eukaryota</taxon>
        <taxon>Viridiplantae</taxon>
        <taxon>Streptophyta</taxon>
        <taxon>Embryophyta</taxon>
        <taxon>Tracheophyta</taxon>
        <taxon>Spermatophyta</taxon>
        <taxon>Magnoliopsida</taxon>
        <taxon>eudicotyledons</taxon>
        <taxon>Gunneridae</taxon>
        <taxon>Pentapetalae</taxon>
        <taxon>rosids</taxon>
        <taxon>malvids</taxon>
        <taxon>Brassicales</taxon>
        <taxon>Brassicaceae</taxon>
        <taxon>Camelineae</taxon>
        <taxon>Camelina</taxon>
    </lineage>
</organism>
<feature type="region of interest" description="Disordered" evidence="5">
    <location>
        <begin position="480"/>
        <end position="591"/>
    </location>
</feature>
<dbReference type="InterPro" id="IPR037377">
    <property type="entry name" value="GTE_bromo"/>
</dbReference>
<evidence type="ECO:0000313" key="9">
    <source>
        <dbReference type="RefSeq" id="XP_019088261.1"/>
    </source>
</evidence>
<gene>
    <name evidence="9" type="primary">LOC104727219</name>
</gene>
<dbReference type="InterPro" id="IPR038336">
    <property type="entry name" value="NET_sf"/>
</dbReference>
<dbReference type="Gene3D" id="1.20.1270.220">
    <property type="match status" value="1"/>
</dbReference>
<reference evidence="9" key="2">
    <citation type="submission" date="2025-08" db="UniProtKB">
        <authorList>
            <consortium name="RefSeq"/>
        </authorList>
    </citation>
    <scope>IDENTIFICATION</scope>
    <source>
        <tissue evidence="9">Leaf</tissue>
    </source>
</reference>
<feature type="compositionally biased region" description="Pro residues" evidence="5">
    <location>
        <begin position="39"/>
        <end position="51"/>
    </location>
</feature>
<dbReference type="InterPro" id="IPR001487">
    <property type="entry name" value="Bromodomain"/>
</dbReference>
<dbReference type="Proteomes" id="UP000694864">
    <property type="component" value="Chromosome 11"/>
</dbReference>
<feature type="compositionally biased region" description="Low complexity" evidence="5">
    <location>
        <begin position="540"/>
        <end position="565"/>
    </location>
</feature>
<dbReference type="PROSITE" id="PS50014">
    <property type="entry name" value="BROMODOMAIN_2"/>
    <property type="match status" value="1"/>
</dbReference>
<keyword evidence="2 4" id="KW-0103">Bromodomain</keyword>
<dbReference type="Pfam" id="PF17035">
    <property type="entry name" value="BET"/>
    <property type="match status" value="1"/>
</dbReference>
<feature type="region of interest" description="Disordered" evidence="5">
    <location>
        <begin position="287"/>
        <end position="404"/>
    </location>
</feature>
<feature type="compositionally biased region" description="Acidic residues" evidence="5">
    <location>
        <begin position="512"/>
        <end position="524"/>
    </location>
</feature>
<name>A0ABM1QNC3_CAMSA</name>
<dbReference type="RefSeq" id="XP_019088261.1">
    <property type="nucleotide sequence ID" value="XM_019232716.1"/>
</dbReference>
<feature type="compositionally biased region" description="Polar residues" evidence="5">
    <location>
        <begin position="485"/>
        <end position="495"/>
    </location>
</feature>
<dbReference type="GeneID" id="104727219"/>
<evidence type="ECO:0000256" key="5">
    <source>
        <dbReference type="SAM" id="MobiDB-lite"/>
    </source>
</evidence>
<dbReference type="SMART" id="SM00297">
    <property type="entry name" value="BROMO"/>
    <property type="match status" value="1"/>
</dbReference>
<sequence>MAPAVLATLNEPSYQEQCGAVFMRKFTNQSLAENTNSLHPPPLFNPNPNPNPNFDGSNSGKQFDDSSGFGSYATFNVAGYSSNQLRELKKRFTSELEQVRILRERIDSGTFGTQQAYTLPEVPAVRSAPLNSFAGETNELGPKKKKQKKNVSALKRSNQLATLDPESEKVLAGMLNTCGQILVKLMKHKWAWVFNTPVDVVGLGLHDYHVIVKKPMDLGTVKLNLDKGLYVSPIDFATDVRLTFNNAMSYNPKGQDVYIMAEKLLDHFDGMFNPAFKKFEAQQLKLTGSSSRPEPEFKQEFKPESKQRQWNQNPMVANPRKGTEQISIAKKLDSVKPPQPTLPPQLVEPTRVQSPSPPPPPVVQPQPPLPQPVTEEVEAPPDVSEVTKGRKGKLPKPKAKDPNKRLMTMEEKSKLGMNLQDLPPEKLGQLVQILKKRNGHLAQDGDEIELDIEAVDNETLWELDRFVTNYKKMASKIKRQGFIRNVTTPPRNMTSMAEMGSAEKRTRKGDAGEEDVDIGEDIPIEDYPSVEIERDGTAVAAAASSGSNSSSGSSSSSSGSSSSESGSGGSSSGSDSDADSVQSPFVEAKEA</sequence>
<evidence type="ECO:0000256" key="4">
    <source>
        <dbReference type="PROSITE-ProRule" id="PRU00035"/>
    </source>
</evidence>
<dbReference type="InterPro" id="IPR027353">
    <property type="entry name" value="NET_dom"/>
</dbReference>
<protein>
    <submittedName>
        <fullName evidence="9">Transcription factor GTE7 isoform X1</fullName>
    </submittedName>
</protein>
<dbReference type="InterPro" id="IPR036427">
    <property type="entry name" value="Bromodomain-like_sf"/>
</dbReference>